<organism evidence="1 2">
    <name type="scientific">Cichorium intybus</name>
    <name type="common">Chicory</name>
    <dbReference type="NCBI Taxonomy" id="13427"/>
    <lineage>
        <taxon>Eukaryota</taxon>
        <taxon>Viridiplantae</taxon>
        <taxon>Streptophyta</taxon>
        <taxon>Embryophyta</taxon>
        <taxon>Tracheophyta</taxon>
        <taxon>Spermatophyta</taxon>
        <taxon>Magnoliopsida</taxon>
        <taxon>eudicotyledons</taxon>
        <taxon>Gunneridae</taxon>
        <taxon>Pentapetalae</taxon>
        <taxon>asterids</taxon>
        <taxon>campanulids</taxon>
        <taxon>Asterales</taxon>
        <taxon>Asteraceae</taxon>
        <taxon>Cichorioideae</taxon>
        <taxon>Cichorieae</taxon>
        <taxon>Cichoriinae</taxon>
        <taxon>Cichorium</taxon>
    </lineage>
</organism>
<dbReference type="EMBL" id="CM042010">
    <property type="protein sequence ID" value="KAI3778195.1"/>
    <property type="molecule type" value="Genomic_DNA"/>
</dbReference>
<reference evidence="1 2" key="2">
    <citation type="journal article" date="2022" name="Mol. Ecol. Resour.">
        <title>The genomes of chicory, endive, great burdock and yacon provide insights into Asteraceae paleo-polyploidization history and plant inulin production.</title>
        <authorList>
            <person name="Fan W."/>
            <person name="Wang S."/>
            <person name="Wang H."/>
            <person name="Wang A."/>
            <person name="Jiang F."/>
            <person name="Liu H."/>
            <person name="Zhao H."/>
            <person name="Xu D."/>
            <person name="Zhang Y."/>
        </authorList>
    </citation>
    <scope>NUCLEOTIDE SEQUENCE [LARGE SCALE GENOMIC DNA]</scope>
    <source>
        <strain evidence="2">cv. Punajuju</strain>
        <tissue evidence="1">Leaves</tissue>
    </source>
</reference>
<evidence type="ECO:0000313" key="1">
    <source>
        <dbReference type="EMBL" id="KAI3778195.1"/>
    </source>
</evidence>
<dbReference type="Proteomes" id="UP001055811">
    <property type="component" value="Linkage Group LG02"/>
</dbReference>
<protein>
    <submittedName>
        <fullName evidence="1">Uncharacterized protein</fullName>
    </submittedName>
</protein>
<proteinExistence type="predicted"/>
<sequence length="274" mass="31200">MMTLKWDSRIGRGIHFVNLPPLLLFLGPKLKTLSSDIMLSFGYFHLAKQKPEYDHHQESEKLDYSIAISLPMLNSSEAIMASGDGTLPPSSSKSKSEESPNDGVKLYDLAGYTNSRWWLHQQPKHNPTSFFEPSWETLEMEEKFARIKEFEAVIGEKKAQDELSKAELLEALCHSQTRAREAEKAAEKANNEKEDMMTHFLKQASQLFAYKQWLHILQLEATRNSKYQQRVGNRKKKGGPSRYKKGKCFGSFLLGLSLGGAGLLLGWTLGWLFR</sequence>
<comment type="caution">
    <text evidence="1">The sequence shown here is derived from an EMBL/GenBank/DDBJ whole genome shotgun (WGS) entry which is preliminary data.</text>
</comment>
<keyword evidence="2" id="KW-1185">Reference proteome</keyword>
<evidence type="ECO:0000313" key="2">
    <source>
        <dbReference type="Proteomes" id="UP001055811"/>
    </source>
</evidence>
<reference evidence="2" key="1">
    <citation type="journal article" date="2022" name="Mol. Ecol. Resour.">
        <title>The genomes of chicory, endive, great burdock and yacon provide insights into Asteraceae palaeo-polyploidization history and plant inulin production.</title>
        <authorList>
            <person name="Fan W."/>
            <person name="Wang S."/>
            <person name="Wang H."/>
            <person name="Wang A."/>
            <person name="Jiang F."/>
            <person name="Liu H."/>
            <person name="Zhao H."/>
            <person name="Xu D."/>
            <person name="Zhang Y."/>
        </authorList>
    </citation>
    <scope>NUCLEOTIDE SEQUENCE [LARGE SCALE GENOMIC DNA]</scope>
    <source>
        <strain evidence="2">cv. Punajuju</strain>
    </source>
</reference>
<accession>A0ACB9G557</accession>
<gene>
    <name evidence="1" type="ORF">L2E82_07293</name>
</gene>
<name>A0ACB9G557_CICIN</name>